<gene>
    <name evidence="1" type="ORF">HNR24_000008</name>
</gene>
<sequence>MRYFAHNNNAQLSDLDFFKSLGIRQERPRGETTYIRDQNTGRMLQHLGYVFVRTDGIVQFRSRGDTEEAGVRVLVKTAVDCIEDDLHKQGGWVYKRKTAKFPGYWAAAIYAVLDPSDAVSQEIAILKTAMADLSRATDFGIATHELQPTRGDAQ</sequence>
<dbReference type="AlphaFoldDB" id="A0A839FKX4"/>
<dbReference type="Proteomes" id="UP000546252">
    <property type="component" value="Unassembled WGS sequence"/>
</dbReference>
<comment type="caution">
    <text evidence="1">The sequence shown here is derived from an EMBL/GenBank/DDBJ whole genome shotgun (WGS) entry which is preliminary data.</text>
</comment>
<dbReference type="EMBL" id="JACJIH010000001">
    <property type="protein sequence ID" value="MBA8920075.1"/>
    <property type="molecule type" value="Genomic_DNA"/>
</dbReference>
<evidence type="ECO:0000313" key="1">
    <source>
        <dbReference type="EMBL" id="MBA8920075.1"/>
    </source>
</evidence>
<organism evidence="1 2">
    <name type="scientific">Nesterenkonia jeotgali</name>
    <dbReference type="NCBI Taxonomy" id="317018"/>
    <lineage>
        <taxon>Bacteria</taxon>
        <taxon>Bacillati</taxon>
        <taxon>Actinomycetota</taxon>
        <taxon>Actinomycetes</taxon>
        <taxon>Micrococcales</taxon>
        <taxon>Micrococcaceae</taxon>
        <taxon>Nesterenkonia</taxon>
    </lineage>
</organism>
<dbReference type="RefSeq" id="WP_182494634.1">
    <property type="nucleotide sequence ID" value="NZ_BAAAKT010000001.1"/>
</dbReference>
<accession>A0A839FKX4</accession>
<protein>
    <submittedName>
        <fullName evidence="1">Uncharacterized protein</fullName>
    </submittedName>
</protein>
<reference evidence="1 2" key="1">
    <citation type="submission" date="2020-08" db="EMBL/GenBank/DDBJ databases">
        <title>Sequencing the genomes of 1000 actinobacteria strains.</title>
        <authorList>
            <person name="Klenk H.-P."/>
        </authorList>
    </citation>
    <scope>NUCLEOTIDE SEQUENCE [LARGE SCALE GENOMIC DNA]</scope>
    <source>
        <strain evidence="1 2">DSM 19081</strain>
    </source>
</reference>
<evidence type="ECO:0000313" key="2">
    <source>
        <dbReference type="Proteomes" id="UP000546252"/>
    </source>
</evidence>
<name>A0A839FKX4_9MICC</name>
<proteinExistence type="predicted"/>